<evidence type="ECO:0000313" key="5">
    <source>
        <dbReference type="Proteomes" id="UP001597044"/>
    </source>
</evidence>
<keyword evidence="2 4" id="KW-0378">Hydrolase</keyword>
<dbReference type="Gene3D" id="3.40.50.1820">
    <property type="entry name" value="alpha/beta hydrolase"/>
    <property type="match status" value="1"/>
</dbReference>
<dbReference type="SUPFAM" id="SSF53474">
    <property type="entry name" value="alpha/beta-Hydrolases"/>
    <property type="match status" value="1"/>
</dbReference>
<dbReference type="InterPro" id="IPR013094">
    <property type="entry name" value="AB_hydrolase_3"/>
</dbReference>
<dbReference type="Proteomes" id="UP001597044">
    <property type="component" value="Unassembled WGS sequence"/>
</dbReference>
<keyword evidence="5" id="KW-1185">Reference proteome</keyword>
<organism evidence="4 5">
    <name type="scientific">Paraperlucidibaca wandonensis</name>
    <dbReference type="NCBI Taxonomy" id="1268273"/>
    <lineage>
        <taxon>Bacteria</taxon>
        <taxon>Pseudomonadati</taxon>
        <taxon>Pseudomonadota</taxon>
        <taxon>Gammaproteobacteria</taxon>
        <taxon>Moraxellales</taxon>
        <taxon>Moraxellaceae</taxon>
        <taxon>Paraperlucidibaca</taxon>
    </lineage>
</organism>
<comment type="similarity">
    <text evidence="1">Belongs to the 'GDXG' lipolytic enzyme family.</text>
</comment>
<evidence type="ECO:0000259" key="3">
    <source>
        <dbReference type="Pfam" id="PF07859"/>
    </source>
</evidence>
<dbReference type="PANTHER" id="PTHR48081">
    <property type="entry name" value="AB HYDROLASE SUPERFAMILY PROTEIN C4A8.06C"/>
    <property type="match status" value="1"/>
</dbReference>
<dbReference type="PROSITE" id="PS01173">
    <property type="entry name" value="LIPASE_GDXG_HIS"/>
    <property type="match status" value="1"/>
</dbReference>
<accession>A0ABW3HFV3</accession>
<evidence type="ECO:0000313" key="4">
    <source>
        <dbReference type="EMBL" id="MFD0949742.1"/>
    </source>
</evidence>
<dbReference type="InterPro" id="IPR002168">
    <property type="entry name" value="Lipase_GDXG_HIS_AS"/>
</dbReference>
<protein>
    <submittedName>
        <fullName evidence="4">Alpha/beta hydrolase</fullName>
    </submittedName>
</protein>
<dbReference type="RefSeq" id="WP_379069710.1">
    <property type="nucleotide sequence ID" value="NZ_JBHTIT010000001.1"/>
</dbReference>
<reference evidence="5" key="1">
    <citation type="journal article" date="2019" name="Int. J. Syst. Evol. Microbiol.">
        <title>The Global Catalogue of Microorganisms (GCM) 10K type strain sequencing project: providing services to taxonomists for standard genome sequencing and annotation.</title>
        <authorList>
            <consortium name="The Broad Institute Genomics Platform"/>
            <consortium name="The Broad Institute Genome Sequencing Center for Infectious Disease"/>
            <person name="Wu L."/>
            <person name="Ma J."/>
        </authorList>
    </citation>
    <scope>NUCLEOTIDE SEQUENCE [LARGE SCALE GENOMIC DNA]</scope>
    <source>
        <strain evidence="5">CCUG 63419</strain>
    </source>
</reference>
<sequence length="298" mass="31897">MNVSAAVASTLVKAALRASFKLPSRLPIPLTLLRSAMEGGAALFRVHPDVAIEAATLAGVSVEYITPLQADRVLLHFHGGAFFAGSANTHRALGSEIAVRAQSKVVMVNYRRAPEYAYPAAMVDGLACYQALLDAGWLPSQISFGGDSGGCAIILSMAQTLRDRSQALPAALLMISPYVDITLSLPSVTQMAGRDPMVTAHALRRGGDSYRGDISASDPRVSPLFGSLRNLPPMLVQAGSEEILLDDARRLARYASEAGVEAQCHIYPGMWHNFQMFSAFIEDANLALDEIAAFIRSH</sequence>
<evidence type="ECO:0000256" key="1">
    <source>
        <dbReference type="ARBA" id="ARBA00010515"/>
    </source>
</evidence>
<dbReference type="GO" id="GO:0016787">
    <property type="term" value="F:hydrolase activity"/>
    <property type="evidence" value="ECO:0007669"/>
    <property type="project" value="UniProtKB-KW"/>
</dbReference>
<dbReference type="InterPro" id="IPR029058">
    <property type="entry name" value="AB_hydrolase_fold"/>
</dbReference>
<dbReference type="PANTHER" id="PTHR48081:SF30">
    <property type="entry name" value="ACETYL-HYDROLASE LIPR-RELATED"/>
    <property type="match status" value="1"/>
</dbReference>
<evidence type="ECO:0000256" key="2">
    <source>
        <dbReference type="ARBA" id="ARBA00022801"/>
    </source>
</evidence>
<name>A0ABW3HFV3_9GAMM</name>
<feature type="domain" description="Alpha/beta hydrolase fold-3" evidence="3">
    <location>
        <begin position="74"/>
        <end position="275"/>
    </location>
</feature>
<gene>
    <name evidence="4" type="ORF">ACFQ0F_04970</name>
</gene>
<dbReference type="InterPro" id="IPR050300">
    <property type="entry name" value="GDXG_lipolytic_enzyme"/>
</dbReference>
<dbReference type="EMBL" id="JBHTIT010000001">
    <property type="protein sequence ID" value="MFD0949742.1"/>
    <property type="molecule type" value="Genomic_DNA"/>
</dbReference>
<dbReference type="Pfam" id="PF07859">
    <property type="entry name" value="Abhydrolase_3"/>
    <property type="match status" value="1"/>
</dbReference>
<comment type="caution">
    <text evidence="4">The sequence shown here is derived from an EMBL/GenBank/DDBJ whole genome shotgun (WGS) entry which is preliminary data.</text>
</comment>
<proteinExistence type="inferred from homology"/>